<dbReference type="AlphaFoldDB" id="E4YKZ9"/>
<evidence type="ECO:0000313" key="2">
    <source>
        <dbReference type="EMBL" id="CBY36160.1"/>
    </source>
</evidence>
<feature type="compositionally biased region" description="Basic and acidic residues" evidence="1">
    <location>
        <begin position="432"/>
        <end position="447"/>
    </location>
</feature>
<evidence type="ECO:0008006" key="3">
    <source>
        <dbReference type="Google" id="ProtNLM"/>
    </source>
</evidence>
<accession>E4YKZ9</accession>
<sequence>MAAFIANEKAKIAAEAKQNKKKYGNSNAKAPQYPPLTSSPPKRSPLGSAKTRSPKSSPVEEYILFSDSQNSEIFELPLTAAGDLDLNTVKTVASARTVGVYTIRDGRKRLMPSDPNGKVIRPASGWKSCTYYPLIPPRSSRPGTARSDALNSGQTSLSNSQEFALKPLSPSLSGPTGFTPRNVDSLPVVQIGQRNSLLDGSYDEHAAALEFQQAVAEFRQDRRVTPRIHHKEEEQHQKPTNSSGTGAEMPVLPHEIPMETKLIQLEKMFEQTTNITAFERVYLEQARSASRMIAASHEFGDNNDASSGDEDAIFKTEEDYELEEERNEFRDMLLDSISSHSVNVENHNQTVKKQEAPLEVTIERERTPSPPVQSSSATVAKPELTALKVDYEPMWLPTPGVNFDDEVASRTSSRNTELKDLQAASRSTSVEEIQRPDIQSRHEEFSSPEERIFQETVHQTIYSDGTVVNNVMTVELNPEYDEEQYYDFDHDNNWQEELLRQQEQEHDLFDAHNRRFSNEMEQEHENGLRPASRSSIYTDDDLAENYEMTSQLNEIESRYLPDNDDY</sequence>
<name>E4YKZ9_OIKDI</name>
<reference evidence="2" key="1">
    <citation type="journal article" date="2010" name="Science">
        <title>Plasticity of animal genome architecture unmasked by rapid evolution of a pelagic tunicate.</title>
        <authorList>
            <person name="Denoeud F."/>
            <person name="Henriet S."/>
            <person name="Mungpakdee S."/>
            <person name="Aury J.M."/>
            <person name="Da Silva C."/>
            <person name="Brinkmann H."/>
            <person name="Mikhaleva J."/>
            <person name="Olsen L.C."/>
            <person name="Jubin C."/>
            <person name="Canestro C."/>
            <person name="Bouquet J.M."/>
            <person name="Danks G."/>
            <person name="Poulain J."/>
            <person name="Campsteijn C."/>
            <person name="Adamski M."/>
            <person name="Cross I."/>
            <person name="Yadetie F."/>
            <person name="Muffato M."/>
            <person name="Louis A."/>
            <person name="Butcher S."/>
            <person name="Tsagkogeorga G."/>
            <person name="Konrad A."/>
            <person name="Singh S."/>
            <person name="Jensen M.F."/>
            <person name="Cong E.H."/>
            <person name="Eikeseth-Otteraa H."/>
            <person name="Noel B."/>
            <person name="Anthouard V."/>
            <person name="Porcel B.M."/>
            <person name="Kachouri-Lafond R."/>
            <person name="Nishino A."/>
            <person name="Ugolini M."/>
            <person name="Chourrout P."/>
            <person name="Nishida H."/>
            <person name="Aasland R."/>
            <person name="Huzurbazar S."/>
            <person name="Westhof E."/>
            <person name="Delsuc F."/>
            <person name="Lehrach H."/>
            <person name="Reinhardt R."/>
            <person name="Weissenbach J."/>
            <person name="Roy S.W."/>
            <person name="Artiguenave F."/>
            <person name="Postlethwait J.H."/>
            <person name="Manak J.R."/>
            <person name="Thompson E.M."/>
            <person name="Jaillon O."/>
            <person name="Du Pasquier L."/>
            <person name="Boudinot P."/>
            <person name="Liberles D.A."/>
            <person name="Volff J.N."/>
            <person name="Philippe H."/>
            <person name="Lenhard B."/>
            <person name="Roest Crollius H."/>
            <person name="Wincker P."/>
            <person name="Chourrout D."/>
        </authorList>
    </citation>
    <scope>NUCLEOTIDE SEQUENCE [LARGE SCALE GENOMIC DNA]</scope>
</reference>
<feature type="region of interest" description="Disordered" evidence="1">
    <location>
        <begin position="226"/>
        <end position="248"/>
    </location>
</feature>
<evidence type="ECO:0000256" key="1">
    <source>
        <dbReference type="SAM" id="MobiDB-lite"/>
    </source>
</evidence>
<proteinExistence type="predicted"/>
<gene>
    <name evidence="2" type="ORF">GSOID_T00028643001</name>
</gene>
<feature type="region of interest" description="Disordered" evidence="1">
    <location>
        <begin position="412"/>
        <end position="447"/>
    </location>
</feature>
<feature type="compositionally biased region" description="Polar residues" evidence="1">
    <location>
        <begin position="149"/>
        <end position="161"/>
    </location>
</feature>
<feature type="region of interest" description="Disordered" evidence="1">
    <location>
        <begin position="137"/>
        <end position="161"/>
    </location>
</feature>
<feature type="compositionally biased region" description="Basic and acidic residues" evidence="1">
    <location>
        <begin position="226"/>
        <end position="237"/>
    </location>
</feature>
<feature type="region of interest" description="Disordered" evidence="1">
    <location>
        <begin position="15"/>
        <end position="59"/>
    </location>
</feature>
<dbReference type="Proteomes" id="UP000011014">
    <property type="component" value="Unassembled WGS sequence"/>
</dbReference>
<dbReference type="EMBL" id="FN654731">
    <property type="protein sequence ID" value="CBY36160.1"/>
    <property type="molecule type" value="Genomic_DNA"/>
</dbReference>
<protein>
    <recommendedName>
        <fullName evidence="3">TAR DNA-binding protein 43 N-terminal domain-containing protein</fullName>
    </recommendedName>
</protein>
<feature type="region of interest" description="Disordered" evidence="1">
    <location>
        <begin position="519"/>
        <end position="539"/>
    </location>
</feature>
<organism evidence="2">
    <name type="scientific">Oikopleura dioica</name>
    <name type="common">Tunicate</name>
    <dbReference type="NCBI Taxonomy" id="34765"/>
    <lineage>
        <taxon>Eukaryota</taxon>
        <taxon>Metazoa</taxon>
        <taxon>Chordata</taxon>
        <taxon>Tunicata</taxon>
        <taxon>Appendicularia</taxon>
        <taxon>Copelata</taxon>
        <taxon>Oikopleuridae</taxon>
        <taxon>Oikopleura</taxon>
    </lineage>
</organism>